<keyword evidence="2" id="KW-1185">Reference proteome</keyword>
<dbReference type="RefSeq" id="WP_188896397.1">
    <property type="nucleotide sequence ID" value="NZ_BMMZ01000008.1"/>
</dbReference>
<sequence>MVHYNVRPDAVAKVLKSTGSTADGLSTDLKPLSGEVTNAVNACGKSGAIVPALQGLFDHESTSVTNLITHIEACLTGAAAATAAYVEGDLDMMTTYQKNAAQGKISKIPKITKNNK</sequence>
<organism evidence="1 2">
    <name type="scientific">Microlunatus endophyticus</name>
    <dbReference type="NCBI Taxonomy" id="1716077"/>
    <lineage>
        <taxon>Bacteria</taxon>
        <taxon>Bacillati</taxon>
        <taxon>Actinomycetota</taxon>
        <taxon>Actinomycetes</taxon>
        <taxon>Propionibacteriales</taxon>
        <taxon>Propionibacteriaceae</taxon>
        <taxon>Microlunatus</taxon>
    </lineage>
</organism>
<dbReference type="EMBL" id="BMMZ01000008">
    <property type="protein sequence ID" value="GGL71468.1"/>
    <property type="molecule type" value="Genomic_DNA"/>
</dbReference>
<evidence type="ECO:0000313" key="2">
    <source>
        <dbReference type="Proteomes" id="UP000613840"/>
    </source>
</evidence>
<dbReference type="Pfam" id="PF20117">
    <property type="entry name" value="DUF6507"/>
    <property type="match status" value="1"/>
</dbReference>
<protein>
    <submittedName>
        <fullName evidence="1">Uncharacterized protein</fullName>
    </submittedName>
</protein>
<proteinExistence type="predicted"/>
<dbReference type="Proteomes" id="UP000613840">
    <property type="component" value="Unassembled WGS sequence"/>
</dbReference>
<reference evidence="1" key="2">
    <citation type="submission" date="2020-09" db="EMBL/GenBank/DDBJ databases">
        <authorList>
            <person name="Sun Q."/>
            <person name="Zhou Y."/>
        </authorList>
    </citation>
    <scope>NUCLEOTIDE SEQUENCE</scope>
    <source>
        <strain evidence="1">CGMCC 4.7306</strain>
    </source>
</reference>
<gene>
    <name evidence="1" type="ORF">GCM10011575_32260</name>
</gene>
<evidence type="ECO:0000313" key="1">
    <source>
        <dbReference type="EMBL" id="GGL71468.1"/>
    </source>
</evidence>
<name>A0A917W5G6_9ACTN</name>
<accession>A0A917W5G6</accession>
<comment type="caution">
    <text evidence="1">The sequence shown here is derived from an EMBL/GenBank/DDBJ whole genome shotgun (WGS) entry which is preliminary data.</text>
</comment>
<reference evidence="1" key="1">
    <citation type="journal article" date="2014" name="Int. J. Syst. Evol. Microbiol.">
        <title>Complete genome sequence of Corynebacterium casei LMG S-19264T (=DSM 44701T), isolated from a smear-ripened cheese.</title>
        <authorList>
            <consortium name="US DOE Joint Genome Institute (JGI-PGF)"/>
            <person name="Walter F."/>
            <person name="Albersmeier A."/>
            <person name="Kalinowski J."/>
            <person name="Ruckert C."/>
        </authorList>
    </citation>
    <scope>NUCLEOTIDE SEQUENCE</scope>
    <source>
        <strain evidence="1">CGMCC 4.7306</strain>
    </source>
</reference>
<dbReference type="AlphaFoldDB" id="A0A917W5G6"/>
<dbReference type="InterPro" id="IPR045436">
    <property type="entry name" value="DUF6507"/>
</dbReference>